<feature type="transmembrane region" description="Helical" evidence="7">
    <location>
        <begin position="330"/>
        <end position="351"/>
    </location>
</feature>
<keyword evidence="2" id="KW-0813">Transport</keyword>
<feature type="transmembrane region" description="Helical" evidence="7">
    <location>
        <begin position="81"/>
        <end position="102"/>
    </location>
</feature>
<feature type="transmembrane region" description="Helical" evidence="7">
    <location>
        <begin position="197"/>
        <end position="223"/>
    </location>
</feature>
<gene>
    <name evidence="9" type="ORF">Tpal_1924</name>
</gene>
<dbReference type="Proteomes" id="UP000242754">
    <property type="component" value="Unassembled WGS sequence"/>
</dbReference>
<protein>
    <submittedName>
        <fullName evidence="9">Amino acid permease</fullName>
    </submittedName>
</protein>
<feature type="transmembrane region" description="Helical" evidence="7">
    <location>
        <begin position="14"/>
        <end position="35"/>
    </location>
</feature>
<dbReference type="GO" id="GO:0055085">
    <property type="term" value="P:transmembrane transport"/>
    <property type="evidence" value="ECO:0007669"/>
    <property type="project" value="InterPro"/>
</dbReference>
<reference evidence="9 10" key="1">
    <citation type="submission" date="2016-02" db="EMBL/GenBank/DDBJ databases">
        <authorList>
            <person name="Wen L."/>
            <person name="He K."/>
            <person name="Yang H."/>
        </authorList>
    </citation>
    <scope>NUCLEOTIDE SEQUENCE [LARGE SCALE GENOMIC DNA]</scope>
    <source>
        <strain evidence="9">Trichococcus palustris</strain>
    </source>
</reference>
<dbReference type="PANTHER" id="PTHR43495:SF5">
    <property type="entry name" value="GAMMA-AMINOBUTYRIC ACID PERMEASE"/>
    <property type="match status" value="1"/>
</dbReference>
<feature type="transmembrane region" description="Helical" evidence="7">
    <location>
        <begin position="41"/>
        <end position="61"/>
    </location>
</feature>
<dbReference type="PANTHER" id="PTHR43495">
    <property type="entry name" value="GABA PERMEASE"/>
    <property type="match status" value="1"/>
</dbReference>
<dbReference type="EMBL" id="FJNE01000005">
    <property type="protein sequence ID" value="CZQ95661.1"/>
    <property type="molecule type" value="Genomic_DNA"/>
</dbReference>
<feature type="domain" description="Amino acid permease/ SLC12A" evidence="8">
    <location>
        <begin position="13"/>
        <end position="451"/>
    </location>
</feature>
<evidence type="ECO:0000313" key="9">
    <source>
        <dbReference type="EMBL" id="CZQ95661.1"/>
    </source>
</evidence>
<dbReference type="FunFam" id="1.20.1740.10:FF:000001">
    <property type="entry name" value="Amino acid permease"/>
    <property type="match status" value="1"/>
</dbReference>
<evidence type="ECO:0000259" key="8">
    <source>
        <dbReference type="Pfam" id="PF00324"/>
    </source>
</evidence>
<feature type="transmembrane region" description="Helical" evidence="7">
    <location>
        <begin position="278"/>
        <end position="298"/>
    </location>
</feature>
<dbReference type="GO" id="GO:0016020">
    <property type="term" value="C:membrane"/>
    <property type="evidence" value="ECO:0007669"/>
    <property type="project" value="UniProtKB-SubCell"/>
</dbReference>
<dbReference type="Pfam" id="PF00324">
    <property type="entry name" value="AA_permease"/>
    <property type="match status" value="1"/>
</dbReference>
<evidence type="ECO:0000256" key="3">
    <source>
        <dbReference type="ARBA" id="ARBA00022692"/>
    </source>
</evidence>
<dbReference type="PIRSF" id="PIRSF006060">
    <property type="entry name" value="AA_transporter"/>
    <property type="match status" value="1"/>
</dbReference>
<feature type="transmembrane region" description="Helical" evidence="7">
    <location>
        <begin position="122"/>
        <end position="144"/>
    </location>
</feature>
<name>A0A143YPZ5_9LACT</name>
<dbReference type="InterPro" id="IPR004841">
    <property type="entry name" value="AA-permease/SLC12A_dom"/>
</dbReference>
<organism evidence="9 10">
    <name type="scientific">Trichococcus palustris</name>
    <dbReference type="NCBI Taxonomy" id="140314"/>
    <lineage>
        <taxon>Bacteria</taxon>
        <taxon>Bacillati</taxon>
        <taxon>Bacillota</taxon>
        <taxon>Bacilli</taxon>
        <taxon>Lactobacillales</taxon>
        <taxon>Carnobacteriaceae</taxon>
        <taxon>Trichococcus</taxon>
    </lineage>
</organism>
<feature type="transmembrane region" description="Helical" evidence="7">
    <location>
        <begin position="357"/>
        <end position="380"/>
    </location>
</feature>
<feature type="transmembrane region" description="Helical" evidence="7">
    <location>
        <begin position="429"/>
        <end position="448"/>
    </location>
</feature>
<proteinExistence type="predicted"/>
<evidence type="ECO:0000256" key="1">
    <source>
        <dbReference type="ARBA" id="ARBA00004141"/>
    </source>
</evidence>
<keyword evidence="10" id="KW-1185">Reference proteome</keyword>
<evidence type="ECO:0000256" key="5">
    <source>
        <dbReference type="ARBA" id="ARBA00022989"/>
    </source>
</evidence>
<keyword evidence="4" id="KW-0029">Amino-acid transport</keyword>
<sequence>MGQSFVREMSSKHLVMLSLGGVIGTGIFLSSGYLIQTTGSIGTIIAYLIGALLVTLVMMCLGELSVHEPSTSSFHNYASKYIHPGVGFVVAWLYWLTWTVSLGSQFITLAILSQRWFPGIPTWIWCIFFIGIILLSNIIDVRWFSVSEFWMSLIKVLALAIFLILGLGGIFGFLPIQGSETAPLFHHLTENGWFPKGAGSVFLAILSANFAFSGAELIGVAAGETADPKKNIPKAILQTIVILVVLFIGTIVVIGALLPDAAANLDESPVTFILSQLGIPYAADIMNVVLITVILSGANSGVYAASRMLWSLANAGTLPKRFANLSKRGLPIYGLLLTILGGLLSLFSSIYSADTVYLALVSISAFAVVAVWLSIAWAQLNFRKHYLKSGHKLAELDYKTPFYPIVPWLVIILCSVSIIGIAFDPNQRIALIIGIPFTILCFFYYQFFFSKRDSVAFENQEVGELSDEF</sequence>
<keyword evidence="6 7" id="KW-0472">Membrane</keyword>
<feature type="transmembrane region" description="Helical" evidence="7">
    <location>
        <begin position="235"/>
        <end position="258"/>
    </location>
</feature>
<dbReference type="Gene3D" id="1.20.1740.10">
    <property type="entry name" value="Amino acid/polyamine transporter I"/>
    <property type="match status" value="1"/>
</dbReference>
<feature type="transmembrane region" description="Helical" evidence="7">
    <location>
        <begin position="401"/>
        <end position="423"/>
    </location>
</feature>
<dbReference type="GO" id="GO:0006865">
    <property type="term" value="P:amino acid transport"/>
    <property type="evidence" value="ECO:0007669"/>
    <property type="project" value="UniProtKB-KW"/>
</dbReference>
<comment type="subcellular location">
    <subcellularLocation>
        <location evidence="1">Membrane</location>
        <topology evidence="1">Multi-pass membrane protein</topology>
    </subcellularLocation>
</comment>
<keyword evidence="5 7" id="KW-1133">Transmembrane helix</keyword>
<evidence type="ECO:0000256" key="6">
    <source>
        <dbReference type="ARBA" id="ARBA00023136"/>
    </source>
</evidence>
<accession>A0A143YPZ5</accession>
<evidence type="ECO:0000256" key="7">
    <source>
        <dbReference type="SAM" id="Phobius"/>
    </source>
</evidence>
<evidence type="ECO:0000313" key="10">
    <source>
        <dbReference type="Proteomes" id="UP000242754"/>
    </source>
</evidence>
<feature type="transmembrane region" description="Helical" evidence="7">
    <location>
        <begin position="156"/>
        <end position="177"/>
    </location>
</feature>
<dbReference type="RefSeq" id="WP_177194455.1">
    <property type="nucleotide sequence ID" value="NZ_FJNE01000005.1"/>
</dbReference>
<keyword evidence="3 7" id="KW-0812">Transmembrane</keyword>
<dbReference type="STRING" id="140314.SAMN04488076_11157"/>
<evidence type="ECO:0000256" key="2">
    <source>
        <dbReference type="ARBA" id="ARBA00022448"/>
    </source>
</evidence>
<dbReference type="AlphaFoldDB" id="A0A143YPZ5"/>
<evidence type="ECO:0000256" key="4">
    <source>
        <dbReference type="ARBA" id="ARBA00022970"/>
    </source>
</evidence>